<evidence type="ECO:0000256" key="15">
    <source>
        <dbReference type="ARBA" id="ARBA00023014"/>
    </source>
</evidence>
<keyword evidence="14" id="KW-0408">Iron</keyword>
<dbReference type="NCBIfam" id="TIGR01409">
    <property type="entry name" value="TAT_signal_seq"/>
    <property type="match status" value="1"/>
</dbReference>
<keyword evidence="16 21" id="KW-0472">Membrane</keyword>
<keyword evidence="13 21" id="KW-1133">Transmembrane helix</keyword>
<evidence type="ECO:0000256" key="20">
    <source>
        <dbReference type="ARBA" id="ARBA00034078"/>
    </source>
</evidence>
<evidence type="ECO:0000256" key="18">
    <source>
        <dbReference type="ARBA" id="ARBA00029351"/>
    </source>
</evidence>
<feature type="transmembrane region" description="Helical" evidence="21">
    <location>
        <begin position="12"/>
        <end position="37"/>
    </location>
</feature>
<evidence type="ECO:0000256" key="6">
    <source>
        <dbReference type="ARBA" id="ARBA00022448"/>
    </source>
</evidence>
<dbReference type="EC" id="7.1.1.8" evidence="4"/>
<dbReference type="Pfam" id="PF10399">
    <property type="entry name" value="UCR_Fe-S_N"/>
    <property type="match status" value="1"/>
</dbReference>
<dbReference type="PROSITE" id="PS51296">
    <property type="entry name" value="RIESKE"/>
    <property type="match status" value="1"/>
</dbReference>
<proteinExistence type="predicted"/>
<dbReference type="InterPro" id="IPR006317">
    <property type="entry name" value="Ubiquinol_cyt_c_Rdtase_Fe-S-su"/>
</dbReference>
<evidence type="ECO:0000256" key="21">
    <source>
        <dbReference type="SAM" id="Phobius"/>
    </source>
</evidence>
<comment type="subunit">
    <text evidence="3">The main subunits of complex b-c1 are: cytochrome b, cytochrome c1 and the Rieske protein.</text>
</comment>
<keyword evidence="9" id="KW-0001">2Fe-2S</keyword>
<evidence type="ECO:0000256" key="11">
    <source>
        <dbReference type="ARBA" id="ARBA00022967"/>
    </source>
</evidence>
<gene>
    <name evidence="23" type="primary">petA</name>
    <name evidence="23" type="ORF">KBTEX_01279</name>
</gene>
<evidence type="ECO:0000256" key="5">
    <source>
        <dbReference type="ARBA" id="ARBA00019816"/>
    </source>
</evidence>
<evidence type="ECO:0000256" key="2">
    <source>
        <dbReference type="ARBA" id="ARBA00004162"/>
    </source>
</evidence>
<keyword evidence="11" id="KW-1278">Translocase</keyword>
<comment type="function">
    <text evidence="1">Component of the ubiquinol-cytochrome c reductase complex (complex III or cytochrome b-c1 complex), which is a respiratory chain that generates an electrochemical potential coupled to ATP synthesis.</text>
</comment>
<dbReference type="GO" id="GO:0051537">
    <property type="term" value="F:2 iron, 2 sulfur cluster binding"/>
    <property type="evidence" value="ECO:0007669"/>
    <property type="project" value="UniProtKB-KW"/>
</dbReference>
<dbReference type="GO" id="GO:0005886">
    <property type="term" value="C:plasma membrane"/>
    <property type="evidence" value="ECO:0007669"/>
    <property type="project" value="UniProtKB-SubCell"/>
</dbReference>
<dbReference type="NCBIfam" id="TIGR01416">
    <property type="entry name" value="Rieske_proteo"/>
    <property type="match status" value="1"/>
</dbReference>
<dbReference type="PROSITE" id="PS51318">
    <property type="entry name" value="TAT"/>
    <property type="match status" value="1"/>
</dbReference>
<evidence type="ECO:0000256" key="12">
    <source>
        <dbReference type="ARBA" id="ARBA00022982"/>
    </source>
</evidence>
<dbReference type="PANTHER" id="PTHR10134">
    <property type="entry name" value="CYTOCHROME B-C1 COMPLEX SUBUNIT RIESKE, MITOCHONDRIAL"/>
    <property type="match status" value="1"/>
</dbReference>
<evidence type="ECO:0000259" key="22">
    <source>
        <dbReference type="PROSITE" id="PS51296"/>
    </source>
</evidence>
<evidence type="ECO:0000256" key="3">
    <source>
        <dbReference type="ARBA" id="ARBA00011649"/>
    </source>
</evidence>
<sequence>MNQDGADRSRRRFLTGAVTVVGGAGVVATAVPFLSYWQPSARARAAGAPVEVDISKLRAGQRISVVWRGKPIWVYRRSEAAVDELPQLNERLSDPQSKVPSQQPPYAQNITRSIRPEIGVLIPICTHLGCIPLYRPEEGSVEASWPGGFFCPCHGSKYDLAGRVYSGMPAPLNLQVPPYWYPAENKLIVGEHQDGGAA</sequence>
<dbReference type="GO" id="GO:0008121">
    <property type="term" value="F:quinol-cytochrome-c reductase activity"/>
    <property type="evidence" value="ECO:0007669"/>
    <property type="project" value="UniProtKB-EC"/>
</dbReference>
<evidence type="ECO:0000256" key="4">
    <source>
        <dbReference type="ARBA" id="ARBA00012951"/>
    </source>
</evidence>
<name>A0A5B8R8V5_9ZZZZ</name>
<evidence type="ECO:0000256" key="17">
    <source>
        <dbReference type="ARBA" id="ARBA00023157"/>
    </source>
</evidence>
<dbReference type="AlphaFoldDB" id="A0A5B8R8V5"/>
<dbReference type="EMBL" id="MN079092">
    <property type="protein sequence ID" value="QEA04961.1"/>
    <property type="molecule type" value="Genomic_DNA"/>
</dbReference>
<dbReference type="Gene3D" id="1.20.5.510">
    <property type="entry name" value="Single helix bin"/>
    <property type="match status" value="1"/>
</dbReference>
<dbReference type="Pfam" id="PF00355">
    <property type="entry name" value="Rieske"/>
    <property type="match status" value="1"/>
</dbReference>
<keyword evidence="12" id="KW-0249">Electron transport</keyword>
<keyword evidence="6" id="KW-0813">Transport</keyword>
<dbReference type="InterPro" id="IPR014349">
    <property type="entry name" value="Rieske_Fe-S_prot"/>
</dbReference>
<comment type="catalytic activity">
    <reaction evidence="18">
        <text>a quinol + 2 Fe(III)-[cytochrome c](out) = a quinone + 2 Fe(II)-[cytochrome c](out) + 2 H(+)(out)</text>
        <dbReference type="Rhea" id="RHEA:11484"/>
        <dbReference type="Rhea" id="RHEA-COMP:10350"/>
        <dbReference type="Rhea" id="RHEA-COMP:14399"/>
        <dbReference type="ChEBI" id="CHEBI:15378"/>
        <dbReference type="ChEBI" id="CHEBI:24646"/>
        <dbReference type="ChEBI" id="CHEBI:29033"/>
        <dbReference type="ChEBI" id="CHEBI:29034"/>
        <dbReference type="ChEBI" id="CHEBI:132124"/>
        <dbReference type="EC" id="7.1.1.8"/>
    </reaction>
</comment>
<evidence type="ECO:0000256" key="8">
    <source>
        <dbReference type="ARBA" id="ARBA00022692"/>
    </source>
</evidence>
<dbReference type="InterPro" id="IPR019546">
    <property type="entry name" value="TAT_signal_bac_arc"/>
</dbReference>
<evidence type="ECO:0000256" key="13">
    <source>
        <dbReference type="ARBA" id="ARBA00022989"/>
    </source>
</evidence>
<dbReference type="InterPro" id="IPR036922">
    <property type="entry name" value="Rieske_2Fe-2S_sf"/>
</dbReference>
<evidence type="ECO:0000256" key="16">
    <source>
        <dbReference type="ARBA" id="ARBA00023136"/>
    </source>
</evidence>
<evidence type="ECO:0000256" key="7">
    <source>
        <dbReference type="ARBA" id="ARBA00022475"/>
    </source>
</evidence>
<dbReference type="PRINTS" id="PR00162">
    <property type="entry name" value="RIESKE"/>
</dbReference>
<dbReference type="InterPro" id="IPR006311">
    <property type="entry name" value="TAT_signal"/>
</dbReference>
<keyword evidence="10" id="KW-0479">Metal-binding</keyword>
<feature type="domain" description="Rieske" evidence="22">
    <location>
        <begin position="85"/>
        <end position="188"/>
    </location>
</feature>
<dbReference type="GO" id="GO:0046872">
    <property type="term" value="F:metal ion binding"/>
    <property type="evidence" value="ECO:0007669"/>
    <property type="project" value="UniProtKB-KW"/>
</dbReference>
<keyword evidence="7" id="KW-1003">Cell membrane</keyword>
<evidence type="ECO:0000256" key="10">
    <source>
        <dbReference type="ARBA" id="ARBA00022723"/>
    </source>
</evidence>
<comment type="cofactor">
    <cofactor evidence="20">
        <name>[2Fe-2S] cluster</name>
        <dbReference type="ChEBI" id="CHEBI:190135"/>
    </cofactor>
</comment>
<comment type="subcellular location">
    <subcellularLocation>
        <location evidence="2">Cell membrane</location>
        <topology evidence="2">Single-pass membrane protein</topology>
    </subcellularLocation>
</comment>
<reference evidence="23" key="1">
    <citation type="submission" date="2019-06" db="EMBL/GenBank/DDBJ databases">
        <authorList>
            <person name="Murdoch R.W."/>
            <person name="Fathepure B."/>
        </authorList>
    </citation>
    <scope>NUCLEOTIDE SEQUENCE</scope>
</reference>
<evidence type="ECO:0000313" key="23">
    <source>
        <dbReference type="EMBL" id="QEA04961.1"/>
    </source>
</evidence>
<keyword evidence="17" id="KW-1015">Disulfide bond</keyword>
<keyword evidence="8 21" id="KW-0812">Transmembrane</keyword>
<dbReference type="InterPro" id="IPR019470">
    <property type="entry name" value="Ubiq_cytC_Rdtase_Fe-S_su_TAT"/>
</dbReference>
<dbReference type="InterPro" id="IPR005805">
    <property type="entry name" value="Rieske_Fe-S_prot_C"/>
</dbReference>
<dbReference type="CDD" id="cd03470">
    <property type="entry name" value="Rieske_cytochrome_bc1"/>
    <property type="match status" value="1"/>
</dbReference>
<organism evidence="23">
    <name type="scientific">uncultured organism</name>
    <dbReference type="NCBI Taxonomy" id="155900"/>
    <lineage>
        <taxon>unclassified sequences</taxon>
        <taxon>environmental samples</taxon>
    </lineage>
</organism>
<dbReference type="SUPFAM" id="SSF50022">
    <property type="entry name" value="ISP domain"/>
    <property type="match status" value="1"/>
</dbReference>
<evidence type="ECO:0000256" key="1">
    <source>
        <dbReference type="ARBA" id="ARBA00002444"/>
    </source>
</evidence>
<dbReference type="InterPro" id="IPR017941">
    <property type="entry name" value="Rieske_2Fe-2S"/>
</dbReference>
<evidence type="ECO:0000256" key="9">
    <source>
        <dbReference type="ARBA" id="ARBA00022714"/>
    </source>
</evidence>
<keyword evidence="15" id="KW-0411">Iron-sulfur</keyword>
<accession>A0A5B8R8V5</accession>
<evidence type="ECO:0000256" key="19">
    <source>
        <dbReference type="ARBA" id="ARBA00032409"/>
    </source>
</evidence>
<protein>
    <recommendedName>
        <fullName evidence="5">Ubiquinol-cytochrome c reductase iron-sulfur subunit</fullName>
        <ecNumber evidence="4">7.1.1.8</ecNumber>
    </recommendedName>
    <alternativeName>
        <fullName evidence="19">Rieske iron-sulfur protein</fullName>
    </alternativeName>
</protein>
<dbReference type="Gene3D" id="2.102.10.10">
    <property type="entry name" value="Rieske [2Fe-2S] iron-sulphur domain"/>
    <property type="match status" value="1"/>
</dbReference>
<evidence type="ECO:0000256" key="14">
    <source>
        <dbReference type="ARBA" id="ARBA00023004"/>
    </source>
</evidence>